<feature type="signal peptide" evidence="1">
    <location>
        <begin position="1"/>
        <end position="22"/>
    </location>
</feature>
<dbReference type="AlphaFoldDB" id="A0A934U572"/>
<organism evidence="2 3">
    <name type="scientific">Antrihabitans stalagmiti</name>
    <dbReference type="NCBI Taxonomy" id="2799499"/>
    <lineage>
        <taxon>Bacteria</taxon>
        <taxon>Bacillati</taxon>
        <taxon>Actinomycetota</taxon>
        <taxon>Actinomycetes</taxon>
        <taxon>Mycobacteriales</taxon>
        <taxon>Nocardiaceae</taxon>
        <taxon>Antrihabitans</taxon>
    </lineage>
</organism>
<accession>A0A934U572</accession>
<name>A0A934U572_9NOCA</name>
<evidence type="ECO:0000313" key="2">
    <source>
        <dbReference type="EMBL" id="MBJ8341057.1"/>
    </source>
</evidence>
<comment type="caution">
    <text evidence="2">The sequence shown here is derived from an EMBL/GenBank/DDBJ whole genome shotgun (WGS) entry which is preliminary data.</text>
</comment>
<protein>
    <submittedName>
        <fullName evidence="2">DUF3558 domain-containing protein</fullName>
    </submittedName>
</protein>
<dbReference type="PROSITE" id="PS51257">
    <property type="entry name" value="PROKAR_LIPOPROTEIN"/>
    <property type="match status" value="1"/>
</dbReference>
<keyword evidence="3" id="KW-1185">Reference proteome</keyword>
<evidence type="ECO:0000256" key="1">
    <source>
        <dbReference type="SAM" id="SignalP"/>
    </source>
</evidence>
<sequence>MRALTMCGAALLVAGCSTTTQGAAVMATSTAPAALFNPCDIPDDALRAAGVDPGTEESGIAGATFDGWEVCAWEAPAEWYYLRIFATTHTLAEMRENSALTQFEDTTIGSRRGVLAVDKGSETETCNFAFETSEGLLMVNIDTKYLLPRPEEPCVTTRAKTLVLDANFPE</sequence>
<feature type="chain" id="PRO_5039169537" evidence="1">
    <location>
        <begin position="23"/>
        <end position="170"/>
    </location>
</feature>
<dbReference type="EMBL" id="JAEMNV010000006">
    <property type="protein sequence ID" value="MBJ8341057.1"/>
    <property type="molecule type" value="Genomic_DNA"/>
</dbReference>
<dbReference type="Pfam" id="PF12079">
    <property type="entry name" value="DUF3558"/>
    <property type="match status" value="1"/>
</dbReference>
<dbReference type="Proteomes" id="UP000655868">
    <property type="component" value="Unassembled WGS sequence"/>
</dbReference>
<proteinExistence type="predicted"/>
<reference evidence="2" key="1">
    <citation type="submission" date="2020-12" db="EMBL/GenBank/DDBJ databases">
        <title>Antrihabitans popcorni sp. nov. and Antrihabitans auranticaus sp. nov., isolated from a larva cave.</title>
        <authorList>
            <person name="Lee S.D."/>
            <person name="Kim I.S."/>
        </authorList>
    </citation>
    <scope>NUCLEOTIDE SEQUENCE</scope>
    <source>
        <strain evidence="2">YC3-6</strain>
    </source>
</reference>
<evidence type="ECO:0000313" key="3">
    <source>
        <dbReference type="Proteomes" id="UP000655868"/>
    </source>
</evidence>
<dbReference type="InterPro" id="IPR024520">
    <property type="entry name" value="DUF3558"/>
</dbReference>
<keyword evidence="1" id="KW-0732">Signal</keyword>
<gene>
    <name evidence="2" type="ORF">JGU71_19400</name>
</gene>